<dbReference type="AlphaFoldDB" id="A0A0B7H0P8"/>
<dbReference type="EMBL" id="CDOE01000023">
    <property type="protein sequence ID" value="CEN32975.1"/>
    <property type="molecule type" value="Genomic_DNA"/>
</dbReference>
<sequence>MQRKNLDAIVLNSLNDEGAGFGTDTNKITFITPQNQITFALKSKTEVAKDIIQQILQIL</sequence>
<dbReference type="Proteomes" id="UP000044026">
    <property type="component" value="Unassembled WGS sequence"/>
</dbReference>
<organism evidence="2 3">
    <name type="scientific">Capnocytophaga canimorsus</name>
    <dbReference type="NCBI Taxonomy" id="28188"/>
    <lineage>
        <taxon>Bacteria</taxon>
        <taxon>Pseudomonadati</taxon>
        <taxon>Bacteroidota</taxon>
        <taxon>Flavobacteriia</taxon>
        <taxon>Flavobacteriales</taxon>
        <taxon>Flavobacteriaceae</taxon>
        <taxon>Capnocytophaga</taxon>
    </lineage>
</organism>
<proteinExistence type="predicted"/>
<feature type="domain" description="DNA/pantothenate metabolism flavoprotein C-terminal" evidence="1">
    <location>
        <begin position="1"/>
        <end position="57"/>
    </location>
</feature>
<accession>A0A0B7H0P8</accession>
<dbReference type="InterPro" id="IPR007085">
    <property type="entry name" value="DNA/pantothenate-metab_flavo_C"/>
</dbReference>
<evidence type="ECO:0000259" key="1">
    <source>
        <dbReference type="Pfam" id="PF04127"/>
    </source>
</evidence>
<dbReference type="Gene3D" id="3.40.50.10300">
    <property type="entry name" value="CoaB-like"/>
    <property type="match status" value="1"/>
</dbReference>
<name>A0A0B7H0P8_9FLAO</name>
<dbReference type="Pfam" id="PF04127">
    <property type="entry name" value="DFP"/>
    <property type="match status" value="1"/>
</dbReference>
<protein>
    <recommendedName>
        <fullName evidence="1">DNA/pantothenate metabolism flavoprotein C-terminal domain-containing protein</fullName>
    </recommendedName>
</protein>
<dbReference type="GO" id="GO:0015937">
    <property type="term" value="P:coenzyme A biosynthetic process"/>
    <property type="evidence" value="ECO:0007669"/>
    <property type="project" value="UniProtKB-ARBA"/>
</dbReference>
<evidence type="ECO:0000313" key="3">
    <source>
        <dbReference type="Proteomes" id="UP000044026"/>
    </source>
</evidence>
<dbReference type="GO" id="GO:0003824">
    <property type="term" value="F:catalytic activity"/>
    <property type="evidence" value="ECO:0007669"/>
    <property type="project" value="UniProtKB-ARBA"/>
</dbReference>
<evidence type="ECO:0000313" key="2">
    <source>
        <dbReference type="EMBL" id="CEN32975.1"/>
    </source>
</evidence>
<dbReference type="SUPFAM" id="SSF102645">
    <property type="entry name" value="CoaB-like"/>
    <property type="match status" value="1"/>
</dbReference>
<reference evidence="2 3" key="1">
    <citation type="submission" date="2015-01" db="EMBL/GenBank/DDBJ databases">
        <authorList>
            <person name="Xiang T."/>
            <person name="Song Y."/>
            <person name="Huang L."/>
            <person name="Wang B."/>
            <person name="Wu P."/>
        </authorList>
    </citation>
    <scope>NUCLEOTIDE SEQUENCE [LARGE SCALE GENOMIC DNA]</scope>
    <source>
        <strain evidence="2 3">Cc12</strain>
    </source>
</reference>
<dbReference type="InterPro" id="IPR035929">
    <property type="entry name" value="CoaB-like_sf"/>
</dbReference>
<gene>
    <name evidence="2" type="ORF">CCAN12_30001</name>
</gene>